<dbReference type="CDD" id="cd10917">
    <property type="entry name" value="CE4_NodB_like_6s_7s"/>
    <property type="match status" value="1"/>
</dbReference>
<dbReference type="Proteomes" id="UP001566204">
    <property type="component" value="Unassembled WGS sequence"/>
</dbReference>
<dbReference type="InterPro" id="IPR011330">
    <property type="entry name" value="Glyco_hydro/deAcase_b/a-brl"/>
</dbReference>
<keyword evidence="2 4" id="KW-0378">Hydrolase</keyword>
<dbReference type="RefSeq" id="WP_265714243.1">
    <property type="nucleotide sequence ID" value="NZ_CP141191.1"/>
</dbReference>
<dbReference type="InterPro" id="IPR002509">
    <property type="entry name" value="NODB_dom"/>
</dbReference>
<dbReference type="Pfam" id="PF01522">
    <property type="entry name" value="Polysacc_deac_1"/>
    <property type="match status" value="1"/>
</dbReference>
<organism evidence="4 5">
    <name type="scientific">Sphingobacterium thalpophilum</name>
    <dbReference type="NCBI Taxonomy" id="259"/>
    <lineage>
        <taxon>Bacteria</taxon>
        <taxon>Pseudomonadati</taxon>
        <taxon>Bacteroidota</taxon>
        <taxon>Sphingobacteriia</taxon>
        <taxon>Sphingobacteriales</taxon>
        <taxon>Sphingobacteriaceae</taxon>
        <taxon>Sphingobacterium</taxon>
    </lineage>
</organism>
<dbReference type="GO" id="GO:0016787">
    <property type="term" value="F:hydrolase activity"/>
    <property type="evidence" value="ECO:0007669"/>
    <property type="project" value="UniProtKB-KW"/>
</dbReference>
<gene>
    <name evidence="4" type="ORF">ABTW24_11810</name>
</gene>
<comment type="caution">
    <text evidence="4">The sequence shown here is derived from an EMBL/GenBank/DDBJ whole genome shotgun (WGS) entry which is preliminary data.</text>
</comment>
<dbReference type="PANTHER" id="PTHR10587">
    <property type="entry name" value="GLYCOSYL TRANSFERASE-RELATED"/>
    <property type="match status" value="1"/>
</dbReference>
<evidence type="ECO:0000313" key="4">
    <source>
        <dbReference type="EMBL" id="MEZ0452284.1"/>
    </source>
</evidence>
<protein>
    <submittedName>
        <fullName evidence="4">Polysaccharide deacetylase family protein</fullName>
        <ecNumber evidence="4">3.-.-.-</ecNumber>
    </submittedName>
</protein>
<evidence type="ECO:0000256" key="2">
    <source>
        <dbReference type="ARBA" id="ARBA00022801"/>
    </source>
</evidence>
<sequence length="214" mass="24659">MALFFTGHDLSEGAPAVLNSLKKHRVNGNFFLTGDYLRNPGFRPYVREMLKAGHFLSGHSDRHLLVSDWLTRGELLVTRDSFVRDLKANLEALTPFGIDTSKLAYYVPSYEWYTSETVEWAKQLGLHSVNYTPGVRTAADYTYPEMGKRYLSSQAILQSLWAYERKFGLNGFLLLIHMGTDSRRKDKLYHHLDDIIVELKQRGYQIVDIPQLLK</sequence>
<evidence type="ECO:0000256" key="1">
    <source>
        <dbReference type="ARBA" id="ARBA00022723"/>
    </source>
</evidence>
<dbReference type="EC" id="3.-.-.-" evidence="4"/>
<accession>A0ABV4HGE8</accession>
<dbReference type="PROSITE" id="PS51677">
    <property type="entry name" value="NODB"/>
    <property type="match status" value="1"/>
</dbReference>
<dbReference type="EMBL" id="JBEOQB010000003">
    <property type="protein sequence ID" value="MEZ0452284.1"/>
    <property type="molecule type" value="Genomic_DNA"/>
</dbReference>
<evidence type="ECO:0000313" key="5">
    <source>
        <dbReference type="Proteomes" id="UP001566204"/>
    </source>
</evidence>
<reference evidence="4 5" key="1">
    <citation type="submission" date="2024-06" db="EMBL/GenBank/DDBJ databases">
        <title>Soil Sphingobacterium thalpophilum.</title>
        <authorList>
            <person name="Yang J."/>
            <person name="Li J."/>
        </authorList>
    </citation>
    <scope>NUCLEOTIDE SEQUENCE [LARGE SCALE GENOMIC DNA]</scope>
    <source>
        <strain evidence="4 5">22g91tb</strain>
    </source>
</reference>
<proteinExistence type="predicted"/>
<dbReference type="SUPFAM" id="SSF88713">
    <property type="entry name" value="Glycoside hydrolase/deacetylase"/>
    <property type="match status" value="1"/>
</dbReference>
<feature type="domain" description="NodB homology" evidence="3">
    <location>
        <begin position="1"/>
        <end position="207"/>
    </location>
</feature>
<keyword evidence="1" id="KW-0479">Metal-binding</keyword>
<name>A0ABV4HGE8_9SPHI</name>
<dbReference type="Gene3D" id="3.20.20.370">
    <property type="entry name" value="Glycoside hydrolase/deacetylase"/>
    <property type="match status" value="1"/>
</dbReference>
<evidence type="ECO:0000259" key="3">
    <source>
        <dbReference type="PROSITE" id="PS51677"/>
    </source>
</evidence>
<keyword evidence="5" id="KW-1185">Reference proteome</keyword>
<dbReference type="InterPro" id="IPR050248">
    <property type="entry name" value="Polysacc_deacetylase_ArnD"/>
</dbReference>
<dbReference type="PANTHER" id="PTHR10587:SF133">
    <property type="entry name" value="CHITIN DEACETYLASE 1-RELATED"/>
    <property type="match status" value="1"/>
</dbReference>